<evidence type="ECO:0000256" key="2">
    <source>
        <dbReference type="SAM" id="MobiDB-lite"/>
    </source>
</evidence>
<dbReference type="CDD" id="cd05356">
    <property type="entry name" value="17beta-HSD1_like_SDR_c"/>
    <property type="match status" value="1"/>
</dbReference>
<dbReference type="InterPro" id="IPR051019">
    <property type="entry name" value="VLCFA-Steroid_DH"/>
</dbReference>
<organism evidence="3">
    <name type="scientific">Oryza punctata</name>
    <name type="common">Red rice</name>
    <dbReference type="NCBI Taxonomy" id="4537"/>
    <lineage>
        <taxon>Eukaryota</taxon>
        <taxon>Viridiplantae</taxon>
        <taxon>Streptophyta</taxon>
        <taxon>Embryophyta</taxon>
        <taxon>Tracheophyta</taxon>
        <taxon>Spermatophyta</taxon>
        <taxon>Magnoliopsida</taxon>
        <taxon>Liliopsida</taxon>
        <taxon>Poales</taxon>
        <taxon>Poaceae</taxon>
        <taxon>BOP clade</taxon>
        <taxon>Oryzoideae</taxon>
        <taxon>Oryzeae</taxon>
        <taxon>Oryzinae</taxon>
        <taxon>Oryza</taxon>
    </lineage>
</organism>
<feature type="compositionally biased region" description="Low complexity" evidence="2">
    <location>
        <begin position="1"/>
        <end position="21"/>
    </location>
</feature>
<dbReference type="Gramene" id="OPUNC06G11250.1">
    <property type="protein sequence ID" value="OPUNC06G11250.1"/>
    <property type="gene ID" value="OPUNC06G11250"/>
</dbReference>
<name>A0A0E0LAP9_ORYPU</name>
<dbReference type="Proteomes" id="UP000026962">
    <property type="component" value="Chromosome 6"/>
</dbReference>
<sequence length="761" mass="83477">MSSPTSSASSPPSRSACAPVPRTSAAGTARGPTSGIGRAMAMELARRGLNVVLVGRDPAKLREVAAAIVRSHSHKGVRTKTVVFDFSLVSTVQGDKVMTMLREVVEGLDVRVLVNNAGVAKPGAMYLHEVEVDTLMRMIWVNVLALMKVTAVVLLGMAERGRGAIFNIDSASAEALPSFPRPSTLSTPAPKHMLFSSGLSVEYRSKGIDVQCEVPFLVETNMIPRAMKDIFLPQFVVTPEDYARRVCVPNMAHRVQFLAMRFTPDFAFNWYRLRLHLQQRTIFQSWRNHESQLIRTTYLQALSKITTSKSITISIIVQGKSVTNDLSKLQPTQAHIMNYMKNNLPHMHIILDEENIQSAARVRMGGVPAAAAADLRQQEPPWPFVALVIIGAIHVAALAFRLVSHLSLCLRRPRDLRRRYGAWAVVTGPTSGIGRSMALELARRGLNLVLVGRDPAKLHDISETISKLAHAAVGTRTVVFDLALASTAEGDEALRRLREAVAGLDVGVVVNNAGVARPCAVYLHEADVEAWVRMIRVNLWAVTEVTAAVLMGMVARGRGAVVNIGSGSTEAIPSFPLYSVYAATKRYIAEFSRSLYVEYKSKGIDVQCQAPLFVATNMTSGVAKAADDAAAAAAKRSKRRQRWLSPLFVPSADAYAAAAARWIGHGAVCMPNLCHRLQWCVSRAVPDAVHDRVRLRENLRQRAVFQRLRRRPPPPDATEGKDRWLMGSLGVSALSSLMSDELRCMDRWVSHSRVVAVMRSF</sequence>
<dbReference type="EnsemblPlants" id="OPUNC06G11250.1">
    <property type="protein sequence ID" value="OPUNC06G11250.1"/>
    <property type="gene ID" value="OPUNC06G11250"/>
</dbReference>
<reference evidence="3" key="2">
    <citation type="submission" date="2018-05" db="EMBL/GenBank/DDBJ databases">
        <title>OpunRS2 (Oryza punctata Reference Sequence Version 2).</title>
        <authorList>
            <person name="Zhang J."/>
            <person name="Kudrna D."/>
            <person name="Lee S."/>
            <person name="Talag J."/>
            <person name="Welchert J."/>
            <person name="Wing R.A."/>
        </authorList>
    </citation>
    <scope>NUCLEOTIDE SEQUENCE [LARGE SCALE GENOMIC DNA]</scope>
</reference>
<dbReference type="eggNOG" id="ENOG502QRPU">
    <property type="taxonomic scope" value="Eukaryota"/>
</dbReference>
<dbReference type="PRINTS" id="PR00080">
    <property type="entry name" value="SDRFAMILY"/>
</dbReference>
<dbReference type="AlphaFoldDB" id="A0A0E0LAP9"/>
<dbReference type="PRINTS" id="PR00081">
    <property type="entry name" value="GDHRDH"/>
</dbReference>
<dbReference type="SUPFAM" id="SSF51735">
    <property type="entry name" value="NAD(P)-binding Rossmann-fold domains"/>
    <property type="match status" value="2"/>
</dbReference>
<proteinExistence type="predicted"/>
<keyword evidence="4" id="KW-1185">Reference proteome</keyword>
<dbReference type="OMA" id="LFFQRMK"/>
<evidence type="ECO:0000313" key="3">
    <source>
        <dbReference type="EnsemblPlants" id="OPUNC06G11250.1"/>
    </source>
</evidence>
<evidence type="ECO:0000313" key="4">
    <source>
        <dbReference type="Proteomes" id="UP000026962"/>
    </source>
</evidence>
<evidence type="ECO:0000256" key="1">
    <source>
        <dbReference type="ARBA" id="ARBA00023002"/>
    </source>
</evidence>
<keyword evidence="1" id="KW-0560">Oxidoreductase</keyword>
<accession>A0A0E0LAP9</accession>
<dbReference type="GO" id="GO:0005783">
    <property type="term" value="C:endoplasmic reticulum"/>
    <property type="evidence" value="ECO:0007669"/>
    <property type="project" value="TreeGrafter"/>
</dbReference>
<dbReference type="PANTHER" id="PTHR43899">
    <property type="entry name" value="RH59310P"/>
    <property type="match status" value="1"/>
</dbReference>
<dbReference type="InterPro" id="IPR036291">
    <property type="entry name" value="NAD(P)-bd_dom_sf"/>
</dbReference>
<dbReference type="GO" id="GO:0045703">
    <property type="term" value="F:ketoreductase activity"/>
    <property type="evidence" value="ECO:0007669"/>
    <property type="project" value="TreeGrafter"/>
</dbReference>
<dbReference type="InterPro" id="IPR002347">
    <property type="entry name" value="SDR_fam"/>
</dbReference>
<dbReference type="PANTHER" id="PTHR43899:SF35">
    <property type="entry name" value="OS06G0300000 PROTEIN"/>
    <property type="match status" value="1"/>
</dbReference>
<reference evidence="3" key="1">
    <citation type="submission" date="2015-04" db="UniProtKB">
        <authorList>
            <consortium name="EnsemblPlants"/>
        </authorList>
    </citation>
    <scope>IDENTIFICATION</scope>
</reference>
<dbReference type="HOGENOM" id="CLU_010194_38_3_1"/>
<dbReference type="FunFam" id="3.40.50.720:FF:000438">
    <property type="entry name" value="Os06g0299100 protein"/>
    <property type="match status" value="1"/>
</dbReference>
<dbReference type="Pfam" id="PF00106">
    <property type="entry name" value="adh_short"/>
    <property type="match status" value="2"/>
</dbReference>
<dbReference type="Gene3D" id="3.40.50.720">
    <property type="entry name" value="NAD(P)-binding Rossmann-like Domain"/>
    <property type="match status" value="2"/>
</dbReference>
<dbReference type="STRING" id="4537.A0A0E0LAP9"/>
<feature type="region of interest" description="Disordered" evidence="2">
    <location>
        <begin position="1"/>
        <end position="34"/>
    </location>
</feature>
<protein>
    <submittedName>
        <fullName evidence="3">Uncharacterized protein</fullName>
    </submittedName>
</protein>